<evidence type="ECO:0000313" key="2">
    <source>
        <dbReference type="EMBL" id="CUG06209.1"/>
    </source>
</evidence>
<feature type="region of interest" description="Disordered" evidence="1">
    <location>
        <begin position="126"/>
        <end position="185"/>
    </location>
</feature>
<evidence type="ECO:0000256" key="1">
    <source>
        <dbReference type="SAM" id="MobiDB-lite"/>
    </source>
</evidence>
<sequence>MHFVPTDKHYPVCVKVVRFGVDFAANVDPTILNAISPFCARLRQSDALSIINGLNQHDIFVSVESSYAQAFVTAIRRAAKLEETSTSANVSATPWRASKKRPREQTIPNEQSDALLEEITNTKVTSVRQASAPTTAPKGGRGKKSVAPVAPARTSTADGWRVRPEDEALLSQASAAGRRTPVPGTQESVALSTMMAELDDEVMLATQEFD</sequence>
<dbReference type="Proteomes" id="UP000051952">
    <property type="component" value="Unassembled WGS sequence"/>
</dbReference>
<reference evidence="3" key="1">
    <citation type="submission" date="2015-09" db="EMBL/GenBank/DDBJ databases">
        <authorList>
            <consortium name="Pathogen Informatics"/>
        </authorList>
    </citation>
    <scope>NUCLEOTIDE SEQUENCE [LARGE SCALE GENOMIC DNA]</scope>
    <source>
        <strain evidence="3">Lake Konstanz</strain>
    </source>
</reference>
<name>A0A0S4IWI4_BODSA</name>
<dbReference type="EMBL" id="CYKH01000567">
    <property type="protein sequence ID" value="CUG06209.1"/>
    <property type="molecule type" value="Genomic_DNA"/>
</dbReference>
<proteinExistence type="predicted"/>
<dbReference type="AlphaFoldDB" id="A0A0S4IWI4"/>
<protein>
    <submittedName>
        <fullName evidence="2">Uncharacterized protein</fullName>
    </submittedName>
</protein>
<gene>
    <name evidence="2" type="ORF">BSAL_71990</name>
</gene>
<dbReference type="VEuPathDB" id="TriTrypDB:BSAL_71990"/>
<accession>A0A0S4IWI4</accession>
<keyword evidence="3" id="KW-1185">Reference proteome</keyword>
<organism evidence="2 3">
    <name type="scientific">Bodo saltans</name>
    <name type="common">Flagellated protozoan</name>
    <dbReference type="NCBI Taxonomy" id="75058"/>
    <lineage>
        <taxon>Eukaryota</taxon>
        <taxon>Discoba</taxon>
        <taxon>Euglenozoa</taxon>
        <taxon>Kinetoplastea</taxon>
        <taxon>Metakinetoplastina</taxon>
        <taxon>Eubodonida</taxon>
        <taxon>Bodonidae</taxon>
        <taxon>Bodo</taxon>
    </lineage>
</organism>
<evidence type="ECO:0000313" key="3">
    <source>
        <dbReference type="Proteomes" id="UP000051952"/>
    </source>
</evidence>
<feature type="region of interest" description="Disordered" evidence="1">
    <location>
        <begin position="83"/>
        <end position="112"/>
    </location>
</feature>